<keyword evidence="2" id="KW-1185">Reference proteome</keyword>
<dbReference type="EMBL" id="MVGC01000800">
    <property type="protein sequence ID" value="RJE17631.1"/>
    <property type="molecule type" value="Genomic_DNA"/>
</dbReference>
<protein>
    <submittedName>
        <fullName evidence="1">Uncharacterized protein</fullName>
    </submittedName>
</protein>
<proteinExistence type="predicted"/>
<dbReference type="AlphaFoldDB" id="A0A3A2ZKE5"/>
<comment type="caution">
    <text evidence="1">The sequence shown here is derived from an EMBL/GenBank/DDBJ whole genome shotgun (WGS) entry which is preliminary data.</text>
</comment>
<evidence type="ECO:0000313" key="1">
    <source>
        <dbReference type="EMBL" id="RJE17631.1"/>
    </source>
</evidence>
<sequence length="99" mass="11656">MECPVIPKDKWPVLESNLYSVHWNLENGSDSADRRTCYLYLGRESKVFSEWHYAYVMVIIEERTDVLRRVGLMRIHTRSAGVITDIEQRLASTQHIYLV</sequence>
<reference evidence="2" key="1">
    <citation type="submission" date="2017-02" db="EMBL/GenBank/DDBJ databases">
        <authorList>
            <person name="Tafer H."/>
            <person name="Lopandic K."/>
        </authorList>
    </citation>
    <scope>NUCLEOTIDE SEQUENCE [LARGE SCALE GENOMIC DNA]</scope>
    <source>
        <strain evidence="2">CBS 366.77</strain>
    </source>
</reference>
<name>A0A3A2ZKE5_9EURO</name>
<gene>
    <name evidence="1" type="ORF">PHISCL_10032</name>
</gene>
<accession>A0A3A2ZKE5</accession>
<organism evidence="1 2">
    <name type="scientific">Aspergillus sclerotialis</name>
    <dbReference type="NCBI Taxonomy" id="2070753"/>
    <lineage>
        <taxon>Eukaryota</taxon>
        <taxon>Fungi</taxon>
        <taxon>Dikarya</taxon>
        <taxon>Ascomycota</taxon>
        <taxon>Pezizomycotina</taxon>
        <taxon>Eurotiomycetes</taxon>
        <taxon>Eurotiomycetidae</taxon>
        <taxon>Eurotiales</taxon>
        <taxon>Aspergillaceae</taxon>
        <taxon>Aspergillus</taxon>
        <taxon>Aspergillus subgen. Polypaecilum</taxon>
    </lineage>
</organism>
<evidence type="ECO:0000313" key="2">
    <source>
        <dbReference type="Proteomes" id="UP000266188"/>
    </source>
</evidence>
<dbReference type="Proteomes" id="UP000266188">
    <property type="component" value="Unassembled WGS sequence"/>
</dbReference>